<evidence type="ECO:0000313" key="2">
    <source>
        <dbReference type="Proteomes" id="UP001164746"/>
    </source>
</evidence>
<dbReference type="EMBL" id="CP111019">
    <property type="protein sequence ID" value="WAR13558.1"/>
    <property type="molecule type" value="Genomic_DNA"/>
</dbReference>
<evidence type="ECO:0000313" key="1">
    <source>
        <dbReference type="EMBL" id="WAR13558.1"/>
    </source>
</evidence>
<dbReference type="Proteomes" id="UP001164746">
    <property type="component" value="Chromosome 8"/>
</dbReference>
<name>A0ABY7EUE0_MYAAR</name>
<accession>A0ABY7EUE0</accession>
<organism evidence="1 2">
    <name type="scientific">Mya arenaria</name>
    <name type="common">Soft-shell clam</name>
    <dbReference type="NCBI Taxonomy" id="6604"/>
    <lineage>
        <taxon>Eukaryota</taxon>
        <taxon>Metazoa</taxon>
        <taxon>Spiralia</taxon>
        <taxon>Lophotrochozoa</taxon>
        <taxon>Mollusca</taxon>
        <taxon>Bivalvia</taxon>
        <taxon>Autobranchia</taxon>
        <taxon>Heteroconchia</taxon>
        <taxon>Euheterodonta</taxon>
        <taxon>Imparidentia</taxon>
        <taxon>Neoheterodontei</taxon>
        <taxon>Myida</taxon>
        <taxon>Myoidea</taxon>
        <taxon>Myidae</taxon>
        <taxon>Mya</taxon>
    </lineage>
</organism>
<sequence>MSYKNYLNTQVDKCVKNQNLPHPPRNVDSNASVLHFKQSMFLNKKYILLDKAVTESDEPFLFNEETHVDKPFDSSVQRHRFFQNLHLSVPVPENRSEAALMTDAARLVQKMRPQLKEYHTSAQKREFKSKVANIARIQPSLVDFIYSELAFDGSAMEYPEMQQRFRVMSLGEYGLFAPTNPYRQAALRFTSKIPIQHKMQGRQLRSRHQDDHYCAALFKYLKCKAIELQDDAILFSTDDKAKVPVGEPGTPISTGVRGRVSLAPAASELCSLDHDMKAT</sequence>
<gene>
    <name evidence="1" type="ORF">MAR_027738</name>
</gene>
<keyword evidence="2" id="KW-1185">Reference proteome</keyword>
<reference evidence="1" key="1">
    <citation type="submission" date="2022-11" db="EMBL/GenBank/DDBJ databases">
        <title>Centuries of genome instability and evolution in soft-shell clam transmissible cancer (bioRxiv).</title>
        <authorList>
            <person name="Hart S.F.M."/>
            <person name="Yonemitsu M.A."/>
            <person name="Giersch R.M."/>
            <person name="Beal B.F."/>
            <person name="Arriagada G."/>
            <person name="Davis B.W."/>
            <person name="Ostrander E.A."/>
            <person name="Goff S.P."/>
            <person name="Metzger M.J."/>
        </authorList>
    </citation>
    <scope>NUCLEOTIDE SEQUENCE</scope>
    <source>
        <strain evidence="1">MELC-2E11</strain>
        <tissue evidence="1">Siphon/mantle</tissue>
    </source>
</reference>
<proteinExistence type="predicted"/>
<protein>
    <submittedName>
        <fullName evidence="1">Uncharacterized protein</fullName>
    </submittedName>
</protein>